<comment type="caution">
    <text evidence="2">The sequence shown here is derived from an EMBL/GenBank/DDBJ whole genome shotgun (WGS) entry which is preliminary data.</text>
</comment>
<reference evidence="2 3" key="1">
    <citation type="submission" date="2019-03" db="EMBL/GenBank/DDBJ databases">
        <title>Genomic Encyclopedia of Type Strains, Phase IV (KMG-IV): sequencing the most valuable type-strain genomes for metagenomic binning, comparative biology and taxonomic classification.</title>
        <authorList>
            <person name="Goeker M."/>
        </authorList>
    </citation>
    <scope>NUCLEOTIDE SEQUENCE [LARGE SCALE GENOMIC DNA]</scope>
    <source>
        <strain evidence="2 3">DSM 46770</strain>
    </source>
</reference>
<dbReference type="Pfam" id="PF10056">
    <property type="entry name" value="DUF2293"/>
    <property type="match status" value="1"/>
</dbReference>
<dbReference type="EMBL" id="SNYN01000005">
    <property type="protein sequence ID" value="TDQ53117.1"/>
    <property type="molecule type" value="Genomic_DNA"/>
</dbReference>
<dbReference type="AlphaFoldDB" id="A0A4R6V3I9"/>
<dbReference type="OrthoDB" id="128600at2"/>
<proteinExistence type="predicted"/>
<organism evidence="2 3">
    <name type="scientific">Actinorugispora endophytica</name>
    <dbReference type="NCBI Taxonomy" id="1605990"/>
    <lineage>
        <taxon>Bacteria</taxon>
        <taxon>Bacillati</taxon>
        <taxon>Actinomycetota</taxon>
        <taxon>Actinomycetes</taxon>
        <taxon>Streptosporangiales</taxon>
        <taxon>Nocardiopsidaceae</taxon>
        <taxon>Actinorugispora</taxon>
    </lineage>
</organism>
<evidence type="ECO:0000259" key="1">
    <source>
        <dbReference type="Pfam" id="PF10056"/>
    </source>
</evidence>
<evidence type="ECO:0000313" key="2">
    <source>
        <dbReference type="EMBL" id="TDQ53117.1"/>
    </source>
</evidence>
<keyword evidence="3" id="KW-1185">Reference proteome</keyword>
<feature type="domain" description="DUF2293" evidence="1">
    <location>
        <begin position="268"/>
        <end position="353"/>
    </location>
</feature>
<gene>
    <name evidence="2" type="ORF">EV190_105239</name>
</gene>
<dbReference type="Proteomes" id="UP000295281">
    <property type="component" value="Unassembled WGS sequence"/>
</dbReference>
<sequence length="355" mass="39631">MNSVRQDLDTRLGRRVAAAAQDVLGRRGWVSPLDVLSGIGWLPWNLVDTWQQGRADCVEELVQISPDKLAAAVGLLRTWAEGKGLLPEEVAYPAATRDRRELRFTAGGDEELERAYRTHWVSPDLSEAKRKRVTERQQKAPDLVVVEAFGEWACAECGGSGAHLMMDEGRTLCLTCVDMDHLVFLPAGSAALTRRAKKESGLSAVVVVWNRRRKRYQRQGLLVEEAALERAEEQCLADEDARARRRDRDRVRRAEWDVDFQARMAGEIVRMFPGCPPERADRIARHAGERGSGRVGRSAAGRELDERAVRAAVVASVRHEDTDYDAMLMAGVPRETARERIASGIDRVLAGWENG</sequence>
<dbReference type="InterPro" id="IPR018744">
    <property type="entry name" value="DUF2293"/>
</dbReference>
<dbReference type="PANTHER" id="PTHR38113:SF2">
    <property type="entry name" value="DUF2293 DOMAIN-CONTAINING PROTEIN"/>
    <property type="match status" value="1"/>
</dbReference>
<name>A0A4R6V3I9_9ACTN</name>
<dbReference type="PANTHER" id="PTHR38113">
    <property type="match status" value="1"/>
</dbReference>
<evidence type="ECO:0000313" key="3">
    <source>
        <dbReference type="Proteomes" id="UP000295281"/>
    </source>
</evidence>
<accession>A0A4R6V3I9</accession>
<protein>
    <recommendedName>
        <fullName evidence="1">DUF2293 domain-containing protein</fullName>
    </recommendedName>
</protein>